<sequence length="96" mass="10598">MQDPYGVLGLSRDSSPAEITAAYRELVMALHPDARRASADPDRLAEVVAAYSVLRDAKRRAAHEATRAEPPPVAIPVRVVRPQPDIRVGPTRRHLR</sequence>
<evidence type="ECO:0000259" key="1">
    <source>
        <dbReference type="PROSITE" id="PS50076"/>
    </source>
</evidence>
<dbReference type="PANTHER" id="PTHR24074">
    <property type="entry name" value="CO-CHAPERONE PROTEIN DJLA"/>
    <property type="match status" value="1"/>
</dbReference>
<dbReference type="eggNOG" id="COG0484">
    <property type="taxonomic scope" value="Bacteria"/>
</dbReference>
<name>A0A1G9T3B5_ALLAB</name>
<dbReference type="PRINTS" id="PR00625">
    <property type="entry name" value="JDOMAIN"/>
</dbReference>
<dbReference type="InterPro" id="IPR036869">
    <property type="entry name" value="J_dom_sf"/>
</dbReference>
<proteinExistence type="predicted"/>
<protein>
    <submittedName>
        <fullName evidence="2">DnaJ domain-containing protein</fullName>
    </submittedName>
</protein>
<accession>A0A1G9T3B5</accession>
<dbReference type="Gene3D" id="1.10.287.110">
    <property type="entry name" value="DnaJ domain"/>
    <property type="match status" value="1"/>
</dbReference>
<evidence type="ECO:0000313" key="3">
    <source>
        <dbReference type="Proteomes" id="UP000183376"/>
    </source>
</evidence>
<dbReference type="Proteomes" id="UP000183376">
    <property type="component" value="Chromosome I"/>
</dbReference>
<dbReference type="SUPFAM" id="SSF46565">
    <property type="entry name" value="Chaperone J-domain"/>
    <property type="match status" value="1"/>
</dbReference>
<feature type="domain" description="J" evidence="1">
    <location>
        <begin position="3"/>
        <end position="67"/>
    </location>
</feature>
<dbReference type="PROSITE" id="PS50076">
    <property type="entry name" value="DNAJ_2"/>
    <property type="match status" value="1"/>
</dbReference>
<dbReference type="InterPro" id="IPR001623">
    <property type="entry name" value="DnaJ_domain"/>
</dbReference>
<keyword evidence="3" id="KW-1185">Reference proteome</keyword>
<dbReference type="SMART" id="SM00271">
    <property type="entry name" value="DnaJ"/>
    <property type="match status" value="1"/>
</dbReference>
<reference evidence="2 3" key="1">
    <citation type="submission" date="2016-10" db="EMBL/GenBank/DDBJ databases">
        <authorList>
            <person name="de Groot N.N."/>
        </authorList>
    </citation>
    <scope>NUCLEOTIDE SEQUENCE [LARGE SCALE GENOMIC DNA]</scope>
    <source>
        <strain evidence="2 3">DSM 44149</strain>
    </source>
</reference>
<dbReference type="AlphaFoldDB" id="A0A1G9T3B5"/>
<gene>
    <name evidence="2" type="ORF">SAMN04489726_1536</name>
</gene>
<dbReference type="CDD" id="cd06257">
    <property type="entry name" value="DnaJ"/>
    <property type="match status" value="1"/>
</dbReference>
<organism evidence="2 3">
    <name type="scientific">Allokutzneria albata</name>
    <name type="common">Kibdelosporangium albatum</name>
    <dbReference type="NCBI Taxonomy" id="211114"/>
    <lineage>
        <taxon>Bacteria</taxon>
        <taxon>Bacillati</taxon>
        <taxon>Actinomycetota</taxon>
        <taxon>Actinomycetes</taxon>
        <taxon>Pseudonocardiales</taxon>
        <taxon>Pseudonocardiaceae</taxon>
        <taxon>Allokutzneria</taxon>
    </lineage>
</organism>
<dbReference type="Pfam" id="PF00226">
    <property type="entry name" value="DnaJ"/>
    <property type="match status" value="1"/>
</dbReference>
<dbReference type="InterPro" id="IPR050817">
    <property type="entry name" value="DjlA_DnaK_co-chaperone"/>
</dbReference>
<dbReference type="STRING" id="211114.SAMN04489726_1536"/>
<dbReference type="EMBL" id="LT629701">
    <property type="protein sequence ID" value="SDM42150.1"/>
    <property type="molecule type" value="Genomic_DNA"/>
</dbReference>
<evidence type="ECO:0000313" key="2">
    <source>
        <dbReference type="EMBL" id="SDM42150.1"/>
    </source>
</evidence>